<dbReference type="PRINTS" id="PR00032">
    <property type="entry name" value="HTHARAC"/>
</dbReference>
<keyword evidence="2" id="KW-0238">DNA-binding</keyword>
<dbReference type="SMART" id="SM00342">
    <property type="entry name" value="HTH_ARAC"/>
    <property type="match status" value="1"/>
</dbReference>
<dbReference type="GO" id="GO:0003700">
    <property type="term" value="F:DNA-binding transcription factor activity"/>
    <property type="evidence" value="ECO:0007669"/>
    <property type="project" value="InterPro"/>
</dbReference>
<dbReference type="SUPFAM" id="SSF46689">
    <property type="entry name" value="Homeodomain-like"/>
    <property type="match status" value="2"/>
</dbReference>
<evidence type="ECO:0000256" key="1">
    <source>
        <dbReference type="ARBA" id="ARBA00023015"/>
    </source>
</evidence>
<keyword evidence="3" id="KW-0804">Transcription</keyword>
<dbReference type="GO" id="GO:0043565">
    <property type="term" value="F:sequence-specific DNA binding"/>
    <property type="evidence" value="ECO:0007669"/>
    <property type="project" value="InterPro"/>
</dbReference>
<dbReference type="OrthoDB" id="1007602at2"/>
<proteinExistence type="predicted"/>
<dbReference type="Gene3D" id="1.10.10.60">
    <property type="entry name" value="Homeodomain-like"/>
    <property type="match status" value="2"/>
</dbReference>
<dbReference type="Pfam" id="PF12833">
    <property type="entry name" value="HTH_18"/>
    <property type="match status" value="1"/>
</dbReference>
<protein>
    <submittedName>
        <fullName evidence="5">AraC family transcriptional regulator</fullName>
    </submittedName>
</protein>
<sequence>MSKSILRNWFSILHVDYVKLNHHWNYKGIISPYYRLYYIDSGEGSVSDGEQNLKLEPGFIYLIPSFTLCNLNCVSNLGQFFIQFFEESADGISLFQNNRCAMKVPACDSDIKNFKQLLAINPGRGINRSDNPKVYEKNIYYKEYQELNNQTHAAKNLETQGIILQLLSRFLGPETFKNPKESPIPSKILAAMSYVQINLKNNLSVIDLAQRANQHPDYFSRQFLKHTGERPNSFINSKRIERAQYLITTTAMSYAEIAPETGFESLPYFSRMFKKTTGLTPGAYRERINGI</sequence>
<gene>
    <name evidence="5" type="ORF">EZ449_09210</name>
</gene>
<evidence type="ECO:0000259" key="4">
    <source>
        <dbReference type="PROSITE" id="PS01124"/>
    </source>
</evidence>
<keyword evidence="1" id="KW-0805">Transcription regulation</keyword>
<dbReference type="PANTHER" id="PTHR43280:SF2">
    <property type="entry name" value="HTH-TYPE TRANSCRIPTIONAL REGULATOR EXSA"/>
    <property type="match status" value="1"/>
</dbReference>
<dbReference type="AlphaFoldDB" id="A0A4R0P192"/>
<comment type="caution">
    <text evidence="5">The sequence shown here is derived from an EMBL/GenBank/DDBJ whole genome shotgun (WGS) entry which is preliminary data.</text>
</comment>
<dbReference type="EMBL" id="SJSN01000006">
    <property type="protein sequence ID" value="TCD10514.1"/>
    <property type="molecule type" value="Genomic_DNA"/>
</dbReference>
<dbReference type="InterPro" id="IPR020449">
    <property type="entry name" value="Tscrpt_reg_AraC-type_HTH"/>
</dbReference>
<keyword evidence="6" id="KW-1185">Reference proteome</keyword>
<organism evidence="5 6">
    <name type="scientific">Pedobacter frigidisoli</name>
    <dbReference type="NCBI Taxonomy" id="2530455"/>
    <lineage>
        <taxon>Bacteria</taxon>
        <taxon>Pseudomonadati</taxon>
        <taxon>Bacteroidota</taxon>
        <taxon>Sphingobacteriia</taxon>
        <taxon>Sphingobacteriales</taxon>
        <taxon>Sphingobacteriaceae</taxon>
        <taxon>Pedobacter</taxon>
    </lineage>
</organism>
<dbReference type="Proteomes" id="UP000291485">
    <property type="component" value="Unassembled WGS sequence"/>
</dbReference>
<reference evidence="5 6" key="1">
    <citation type="submission" date="2019-02" db="EMBL/GenBank/DDBJ databases">
        <title>Pedobacter sp. RP-3-11 sp. nov., isolated from Arctic soil.</title>
        <authorList>
            <person name="Dahal R.H."/>
        </authorList>
    </citation>
    <scope>NUCLEOTIDE SEQUENCE [LARGE SCALE GENOMIC DNA]</scope>
    <source>
        <strain evidence="5 6">RP-3-11</strain>
    </source>
</reference>
<accession>A0A4R0P192</accession>
<name>A0A4R0P192_9SPHI</name>
<dbReference type="PANTHER" id="PTHR43280">
    <property type="entry name" value="ARAC-FAMILY TRANSCRIPTIONAL REGULATOR"/>
    <property type="match status" value="1"/>
</dbReference>
<evidence type="ECO:0000256" key="2">
    <source>
        <dbReference type="ARBA" id="ARBA00023125"/>
    </source>
</evidence>
<dbReference type="PROSITE" id="PS01124">
    <property type="entry name" value="HTH_ARAC_FAMILY_2"/>
    <property type="match status" value="1"/>
</dbReference>
<feature type="domain" description="HTH araC/xylS-type" evidence="4">
    <location>
        <begin position="189"/>
        <end position="287"/>
    </location>
</feature>
<dbReference type="RefSeq" id="WP_131557939.1">
    <property type="nucleotide sequence ID" value="NZ_SJSN01000006.1"/>
</dbReference>
<evidence type="ECO:0000313" key="6">
    <source>
        <dbReference type="Proteomes" id="UP000291485"/>
    </source>
</evidence>
<evidence type="ECO:0000313" key="5">
    <source>
        <dbReference type="EMBL" id="TCD10514.1"/>
    </source>
</evidence>
<evidence type="ECO:0000256" key="3">
    <source>
        <dbReference type="ARBA" id="ARBA00023163"/>
    </source>
</evidence>
<dbReference type="InterPro" id="IPR009057">
    <property type="entry name" value="Homeodomain-like_sf"/>
</dbReference>
<dbReference type="InterPro" id="IPR018060">
    <property type="entry name" value="HTH_AraC"/>
</dbReference>